<evidence type="ECO:0000313" key="6">
    <source>
        <dbReference type="Proteomes" id="UP000722459"/>
    </source>
</evidence>
<evidence type="ECO:0000259" key="3">
    <source>
        <dbReference type="Pfam" id="PF01855"/>
    </source>
</evidence>
<dbReference type="PANTHER" id="PTHR32154:SF0">
    <property type="entry name" value="PYRUVATE-FLAVODOXIN OXIDOREDUCTASE-RELATED"/>
    <property type="match status" value="1"/>
</dbReference>
<dbReference type="InterPro" id="IPR029061">
    <property type="entry name" value="THDP-binding"/>
</dbReference>
<gene>
    <name evidence="5" type="primary">porA</name>
    <name evidence="5" type="ORF">HON47_02060</name>
</gene>
<dbReference type="InterPro" id="IPR050722">
    <property type="entry name" value="Pyruvate:ferred/Flavod_OxRd"/>
</dbReference>
<dbReference type="InterPro" id="IPR002880">
    <property type="entry name" value="Pyrv_Fd/Flavodoxin_OxRdtase_N"/>
</dbReference>
<dbReference type="GO" id="GO:0016903">
    <property type="term" value="F:oxidoreductase activity, acting on the aldehyde or oxo group of donors"/>
    <property type="evidence" value="ECO:0007669"/>
    <property type="project" value="UniProtKB-ARBA"/>
</dbReference>
<evidence type="ECO:0000256" key="1">
    <source>
        <dbReference type="ARBA" id="ARBA00011595"/>
    </source>
</evidence>
<dbReference type="EMBL" id="JABJNZ010000028">
    <property type="protein sequence ID" value="MBT4870331.1"/>
    <property type="molecule type" value="Genomic_DNA"/>
</dbReference>
<comment type="caution">
    <text evidence="5">The sequence shown here is derived from an EMBL/GenBank/DDBJ whole genome shotgun (WGS) entry which is preliminary data.</text>
</comment>
<evidence type="ECO:0000256" key="2">
    <source>
        <dbReference type="ARBA" id="ARBA00023002"/>
    </source>
</evidence>
<dbReference type="FunFam" id="3.40.50.920:FF:000010">
    <property type="entry name" value="Pyruvate ferredoxin oxidoreductase, alpha subunit"/>
    <property type="match status" value="1"/>
</dbReference>
<accession>A0A8T5GED8</accession>
<dbReference type="Proteomes" id="UP000722459">
    <property type="component" value="Unassembled WGS sequence"/>
</dbReference>
<dbReference type="AlphaFoldDB" id="A0A8T5GED8"/>
<dbReference type="Gene3D" id="3.40.50.920">
    <property type="match status" value="1"/>
</dbReference>
<evidence type="ECO:0000313" key="5">
    <source>
        <dbReference type="EMBL" id="MBT4870331.1"/>
    </source>
</evidence>
<protein>
    <submittedName>
        <fullName evidence="5">Pyruvate ferredoxin oxidoreductase</fullName>
    </submittedName>
</protein>
<dbReference type="SUPFAM" id="SSF52922">
    <property type="entry name" value="TK C-terminal domain-like"/>
    <property type="match status" value="1"/>
</dbReference>
<dbReference type="PANTHER" id="PTHR32154">
    <property type="entry name" value="PYRUVATE-FLAVODOXIN OXIDOREDUCTASE-RELATED"/>
    <property type="match status" value="1"/>
</dbReference>
<dbReference type="InterPro" id="IPR033412">
    <property type="entry name" value="PFOR_II"/>
</dbReference>
<dbReference type="Pfam" id="PF17147">
    <property type="entry name" value="PFOR_II"/>
    <property type="match status" value="1"/>
</dbReference>
<dbReference type="GO" id="GO:0044272">
    <property type="term" value="P:sulfur compound biosynthetic process"/>
    <property type="evidence" value="ECO:0007669"/>
    <property type="project" value="UniProtKB-ARBA"/>
</dbReference>
<reference evidence="5" key="1">
    <citation type="journal article" date="2021" name="ISME J.">
        <title>Mercury methylation by metabolically versatile and cosmopolitan marine bacteria.</title>
        <authorList>
            <person name="Lin H."/>
            <person name="Ascher D.B."/>
            <person name="Myung Y."/>
            <person name="Lamborg C.H."/>
            <person name="Hallam S.J."/>
            <person name="Gionfriddo C.M."/>
            <person name="Holt K.E."/>
            <person name="Moreau J.W."/>
        </authorList>
    </citation>
    <scope>NUCLEOTIDE SEQUENCE</scope>
    <source>
        <strain evidence="5">SI075_bin30</strain>
    </source>
</reference>
<feature type="domain" description="Pyruvate flavodoxin/ferredoxin oxidoreductase pyrimidine binding" evidence="3">
    <location>
        <begin position="16"/>
        <end position="236"/>
    </location>
</feature>
<dbReference type="GO" id="GO:0006979">
    <property type="term" value="P:response to oxidative stress"/>
    <property type="evidence" value="ECO:0007669"/>
    <property type="project" value="TreeGrafter"/>
</dbReference>
<dbReference type="FunFam" id="3.40.50.970:FF:000012">
    <property type="entry name" value="Pyruvate:ferredoxin (Flavodoxin) oxidoreductase"/>
    <property type="match status" value="1"/>
</dbReference>
<proteinExistence type="predicted"/>
<dbReference type="GO" id="GO:0019752">
    <property type="term" value="P:carboxylic acid metabolic process"/>
    <property type="evidence" value="ECO:0007669"/>
    <property type="project" value="UniProtKB-ARBA"/>
</dbReference>
<name>A0A8T5GED8_9ARCH</name>
<dbReference type="InterPro" id="IPR009014">
    <property type="entry name" value="Transketo_C/PFOR_II"/>
</dbReference>
<keyword evidence="2" id="KW-0560">Oxidoreductase</keyword>
<dbReference type="Pfam" id="PF01855">
    <property type="entry name" value="POR_N"/>
    <property type="match status" value="1"/>
</dbReference>
<sequence>MSKKMVMSGSEAIAEAVKLCKPKVLPMYPITPSTLVPERLSDFVFNGELEAEMIHVESEHSAASALFGAYATGVRAFTASASNGIALMHEILPIISSARFPAVMSVANRTISGPINIWNDHSDAMSERDQGWIQFYCESSQEAFDTILMAYKLAEKENVSLPVMVCIDGFALSHVYEPLQIEDQKKVDSFLPAYKPENHLDPKNPKSFGPIAFPNSFFEFHEQEQVAMEEALKEIPKIHAEFKKEFGRKYGNGLIDLIDMKDAKYALIANGTSVGTARVVVEKLRSEGKKVGLIKLKTFRPFPAEEIRKACKNLKAVGIIDRHVSLGSEGAITLDVKSALKEEKCKVEGFISGLGGRDIDTKRLIKVFETLKKGEKGFWLK</sequence>
<organism evidence="5 6">
    <name type="scientific">Candidatus Iainarchaeum sp</name>
    <dbReference type="NCBI Taxonomy" id="3101447"/>
    <lineage>
        <taxon>Archaea</taxon>
        <taxon>Candidatus Iainarchaeota</taxon>
        <taxon>Candidatus Iainarchaeia</taxon>
        <taxon>Candidatus Iainarchaeales</taxon>
        <taxon>Candidatus Iainarchaeaceae</taxon>
        <taxon>Candidatus Iainarchaeum</taxon>
    </lineage>
</organism>
<comment type="subunit">
    <text evidence="1">Heterotetramer of one alpha, one beta, one delta and one gamma chain.</text>
</comment>
<evidence type="ECO:0000259" key="4">
    <source>
        <dbReference type="Pfam" id="PF17147"/>
    </source>
</evidence>
<keyword evidence="5" id="KW-0670">Pyruvate</keyword>
<dbReference type="SUPFAM" id="SSF52518">
    <property type="entry name" value="Thiamin diphosphate-binding fold (THDP-binding)"/>
    <property type="match status" value="1"/>
</dbReference>
<feature type="domain" description="Pyruvate:ferredoxin oxidoreductase core" evidence="4">
    <location>
        <begin position="263"/>
        <end position="362"/>
    </location>
</feature>
<dbReference type="Gene3D" id="3.40.50.970">
    <property type="match status" value="1"/>
</dbReference>
<dbReference type="CDD" id="cd07034">
    <property type="entry name" value="TPP_PYR_PFOR_IOR-alpha_like"/>
    <property type="match status" value="1"/>
</dbReference>